<evidence type="ECO:0000313" key="3">
    <source>
        <dbReference type="Proteomes" id="UP000018851"/>
    </source>
</evidence>
<evidence type="ECO:0000313" key="2">
    <source>
        <dbReference type="EMBL" id="AHE52775.1"/>
    </source>
</evidence>
<gene>
    <name evidence="2" type="ORF">NX02_05175</name>
</gene>
<dbReference type="InterPro" id="IPR052742">
    <property type="entry name" value="Mito_N-acetyltransferase"/>
</dbReference>
<accession>W0AAS4</accession>
<dbReference type="EMBL" id="CP006644">
    <property type="protein sequence ID" value="AHE52775.1"/>
    <property type="molecule type" value="Genomic_DNA"/>
</dbReference>
<name>W0AAS4_9SPHN</name>
<evidence type="ECO:0000259" key="1">
    <source>
        <dbReference type="PROSITE" id="PS51186"/>
    </source>
</evidence>
<dbReference type="CDD" id="cd04301">
    <property type="entry name" value="NAT_SF"/>
    <property type="match status" value="1"/>
</dbReference>
<organism evidence="2 3">
    <name type="scientific">Sphingomonas sanxanigenens DSM 19645 = NX02</name>
    <dbReference type="NCBI Taxonomy" id="1123269"/>
    <lineage>
        <taxon>Bacteria</taxon>
        <taxon>Pseudomonadati</taxon>
        <taxon>Pseudomonadota</taxon>
        <taxon>Alphaproteobacteria</taxon>
        <taxon>Sphingomonadales</taxon>
        <taxon>Sphingomonadaceae</taxon>
        <taxon>Sphingomonas</taxon>
    </lineage>
</organism>
<dbReference type="InterPro" id="IPR000182">
    <property type="entry name" value="GNAT_dom"/>
</dbReference>
<sequence>MKIRRAHARDEDAVWAIIEPHIRAGETYALDRDMSRADALAYWLSADRETFVAADEDAGLILGTYYLRANQQGGGRHVANAGYATAPDAAGRGVARAMCAHSIDHARAQGFRAMQFNFVIATNARAVRLWESFGFETLCRLPAAFAHPTQGMVDALVMFRRL</sequence>
<dbReference type="KEGG" id="ssan:NX02_05175"/>
<dbReference type="PATRIC" id="fig|1123269.5.peg.1007"/>
<dbReference type="OrthoDB" id="9788300at2"/>
<dbReference type="PROSITE" id="PS51186">
    <property type="entry name" value="GNAT"/>
    <property type="match status" value="1"/>
</dbReference>
<dbReference type="Gene3D" id="3.40.630.30">
    <property type="match status" value="1"/>
</dbReference>
<dbReference type="Proteomes" id="UP000018851">
    <property type="component" value="Chromosome"/>
</dbReference>
<dbReference type="HOGENOM" id="CLU_013985_42_2_5"/>
<dbReference type="RefSeq" id="WP_025291071.1">
    <property type="nucleotide sequence ID" value="NZ_CP006644.1"/>
</dbReference>
<dbReference type="AlphaFoldDB" id="W0AAS4"/>
<dbReference type="STRING" id="1123269.NX02_05175"/>
<dbReference type="Pfam" id="PF00583">
    <property type="entry name" value="Acetyltransf_1"/>
    <property type="match status" value="1"/>
</dbReference>
<feature type="domain" description="N-acetyltransferase" evidence="1">
    <location>
        <begin position="1"/>
        <end position="162"/>
    </location>
</feature>
<dbReference type="eggNOG" id="COG1247">
    <property type="taxonomic scope" value="Bacteria"/>
</dbReference>
<protein>
    <recommendedName>
        <fullName evidence="1">N-acetyltransferase domain-containing protein</fullName>
    </recommendedName>
</protein>
<reference evidence="2 3" key="1">
    <citation type="submission" date="2013-07" db="EMBL/GenBank/DDBJ databases">
        <title>Completed genome of Sphingomonas sanxanigenens NX02.</title>
        <authorList>
            <person name="Ma T."/>
            <person name="Huang H."/>
            <person name="Wu M."/>
            <person name="Li X."/>
            <person name="Li G."/>
        </authorList>
    </citation>
    <scope>NUCLEOTIDE SEQUENCE [LARGE SCALE GENOMIC DNA]</scope>
    <source>
        <strain evidence="2 3">NX02</strain>
    </source>
</reference>
<dbReference type="SUPFAM" id="SSF55729">
    <property type="entry name" value="Acyl-CoA N-acyltransferases (Nat)"/>
    <property type="match status" value="1"/>
</dbReference>
<dbReference type="PANTHER" id="PTHR43138">
    <property type="entry name" value="ACETYLTRANSFERASE, GNAT FAMILY"/>
    <property type="match status" value="1"/>
</dbReference>
<dbReference type="GO" id="GO:0016747">
    <property type="term" value="F:acyltransferase activity, transferring groups other than amino-acyl groups"/>
    <property type="evidence" value="ECO:0007669"/>
    <property type="project" value="InterPro"/>
</dbReference>
<dbReference type="PANTHER" id="PTHR43138:SF1">
    <property type="entry name" value="N-ACETYLTRANSFERASE ACA1"/>
    <property type="match status" value="1"/>
</dbReference>
<dbReference type="InterPro" id="IPR016181">
    <property type="entry name" value="Acyl_CoA_acyltransferase"/>
</dbReference>
<proteinExistence type="predicted"/>
<keyword evidence="3" id="KW-1185">Reference proteome</keyword>